<reference evidence="2 3" key="1">
    <citation type="journal article" date="2022" name="Genome Biol. Evol.">
        <title>Host diet, physiology and behaviors set the stage for Lachnospiraceae cladogenesis.</title>
        <authorList>
            <person name="Vera-Ponce De Leon A."/>
            <person name="Schneider M."/>
            <person name="Jahnes B.C."/>
            <person name="Sadowski V."/>
            <person name="Camuy-Velez L.A."/>
            <person name="Duan J."/>
            <person name="Sabree Z.L."/>
        </authorList>
    </citation>
    <scope>NUCLEOTIDE SEQUENCE [LARGE SCALE GENOMIC DNA]</scope>
    <source>
        <strain evidence="2 3">PAL227</strain>
    </source>
</reference>
<keyword evidence="3" id="KW-1185">Reference proteome</keyword>
<feature type="domain" description="DUF3991" evidence="1">
    <location>
        <begin position="120"/>
        <end position="187"/>
    </location>
</feature>
<dbReference type="Gene3D" id="3.40.1360.10">
    <property type="match status" value="1"/>
</dbReference>
<dbReference type="Pfam" id="PF13154">
    <property type="entry name" value="DUF3991"/>
    <property type="match status" value="1"/>
</dbReference>
<dbReference type="RefSeq" id="WP_262068561.1">
    <property type="nucleotide sequence ID" value="NZ_JAMXOC010000005.1"/>
</dbReference>
<evidence type="ECO:0000313" key="2">
    <source>
        <dbReference type="EMBL" id="MCP1109681.1"/>
    </source>
</evidence>
<sequence length="311" mass="34703">MSSLTDEQIAAARSVDLLSYLEAHEPSSVRKTAPREYCLREHDSLKISNGKWFWFSRGIGSNNALDFLVQVRGLEFKEAVGILADGRSAPVYQQAAPLPEKPKPLLCLPMPNQNNHRLTAYLMGRGISKGVITACINQRILYESRRHHNCVFVGRNAEGKVRFACERGTSGDWKKDLDGSDKRFSFSIPARIAGNTTLNVYEAPVDLLSAAALRRSLWSLQHHLSLGGVSARALDQYLSDHPHIRCVNLCLDNDRVGRRATARLTKHLREKGCIVTNTPPASGKDYNAHLQNIRQEQKQASRPHKEAAISM</sequence>
<organism evidence="2 3">
    <name type="scientific">Ohessyouella blattaphilus</name>
    <dbReference type="NCBI Taxonomy" id="2949333"/>
    <lineage>
        <taxon>Bacteria</taxon>
        <taxon>Bacillati</taxon>
        <taxon>Bacillota</taxon>
        <taxon>Clostridia</taxon>
        <taxon>Lachnospirales</taxon>
        <taxon>Lachnospiraceae</taxon>
        <taxon>Ohessyouella</taxon>
    </lineage>
</organism>
<dbReference type="InterPro" id="IPR025054">
    <property type="entry name" value="DUF3991"/>
</dbReference>
<accession>A0ABT1EJ17</accession>
<evidence type="ECO:0000259" key="1">
    <source>
        <dbReference type="Pfam" id="PF13154"/>
    </source>
</evidence>
<dbReference type="InterPro" id="IPR034154">
    <property type="entry name" value="TOPRIM_DnaG/twinkle"/>
</dbReference>
<dbReference type="Pfam" id="PF13155">
    <property type="entry name" value="Toprim_2"/>
    <property type="match status" value="1"/>
</dbReference>
<protein>
    <submittedName>
        <fullName evidence="2">DUF3991 and toprim domain-containing protein</fullName>
    </submittedName>
</protein>
<dbReference type="CDD" id="cd01029">
    <property type="entry name" value="TOPRIM_primases"/>
    <property type="match status" value="1"/>
</dbReference>
<dbReference type="SUPFAM" id="SSF57783">
    <property type="entry name" value="Zinc beta-ribbon"/>
    <property type="match status" value="1"/>
</dbReference>
<gene>
    <name evidence="2" type="ORF">NK118_05370</name>
</gene>
<comment type="caution">
    <text evidence="2">The sequence shown here is derived from an EMBL/GenBank/DDBJ whole genome shotgun (WGS) entry which is preliminary data.</text>
</comment>
<evidence type="ECO:0000313" key="3">
    <source>
        <dbReference type="Proteomes" id="UP001523565"/>
    </source>
</evidence>
<name>A0ABT1EJ17_9FIRM</name>
<proteinExistence type="predicted"/>
<dbReference type="EMBL" id="JAMZFV010000005">
    <property type="protein sequence ID" value="MCP1109681.1"/>
    <property type="molecule type" value="Genomic_DNA"/>
</dbReference>
<dbReference type="Proteomes" id="UP001523565">
    <property type="component" value="Unassembled WGS sequence"/>
</dbReference>